<dbReference type="Proteomes" id="UP000192760">
    <property type="component" value="Unassembled WGS sequence"/>
</dbReference>
<reference evidence="2 3" key="1">
    <citation type="submission" date="2017-02" db="EMBL/GenBank/DDBJ databases">
        <title>The new phylogeny of genus Mycobacterium.</title>
        <authorList>
            <person name="Tortoli E."/>
            <person name="Trovato A."/>
            <person name="Cirillo D.M."/>
        </authorList>
    </citation>
    <scope>NUCLEOTIDE SEQUENCE [LARGE SCALE GENOMIC DNA]</scope>
    <source>
        <strain evidence="2 3">DSM 45255</strain>
    </source>
</reference>
<proteinExistence type="predicted"/>
<evidence type="ECO:0000313" key="1">
    <source>
        <dbReference type="EMBL" id="BBY41179.1"/>
    </source>
</evidence>
<name>A0A1X0FNV1_MYCNT</name>
<protein>
    <submittedName>
        <fullName evidence="2">Uncharacterized protein</fullName>
    </submittedName>
</protein>
<reference evidence="1" key="3">
    <citation type="submission" date="2020-02" db="EMBL/GenBank/DDBJ databases">
        <authorList>
            <person name="Matsumoto Y."/>
            <person name="Motooka D."/>
            <person name="Nakamura S."/>
        </authorList>
    </citation>
    <scope>NUCLEOTIDE SEQUENCE</scope>
    <source>
        <strain evidence="1">JCM 18113</strain>
    </source>
</reference>
<dbReference type="EMBL" id="AP022590">
    <property type="protein sequence ID" value="BBY41179.1"/>
    <property type="molecule type" value="Genomic_DNA"/>
</dbReference>
<dbReference type="AlphaFoldDB" id="A0A1X0FNV1"/>
<dbReference type="EMBL" id="MVHW01000022">
    <property type="protein sequence ID" value="ORB03467.1"/>
    <property type="molecule type" value="Genomic_DNA"/>
</dbReference>
<evidence type="ECO:0000313" key="3">
    <source>
        <dbReference type="Proteomes" id="UP000192760"/>
    </source>
</evidence>
<gene>
    <name evidence="2" type="ORF">BST30_18460</name>
    <name evidence="1" type="ORF">MMAN_53130</name>
</gene>
<evidence type="ECO:0000313" key="2">
    <source>
        <dbReference type="EMBL" id="ORB03467.1"/>
    </source>
</evidence>
<dbReference type="Proteomes" id="UP000465812">
    <property type="component" value="Chromosome"/>
</dbReference>
<sequence length="83" mass="8867">MGVFLAAAEGVVAVGVFFAAAEGVEDAVDELLPPEWLQAPTMTKNKNTPPTSHGHFFFFFFGSIRSTATGPPSRAPAPCRWLT</sequence>
<keyword evidence="4" id="KW-1185">Reference proteome</keyword>
<evidence type="ECO:0000313" key="4">
    <source>
        <dbReference type="Proteomes" id="UP000465812"/>
    </source>
</evidence>
<accession>A0A1X0FNV1</accession>
<reference evidence="1 4" key="2">
    <citation type="journal article" date="2019" name="Emerg. Microbes Infect.">
        <title>Comprehensive subspecies identification of 175 nontuberculous mycobacteria species based on 7547 genomic profiles.</title>
        <authorList>
            <person name="Matsumoto Y."/>
            <person name="Kinjo T."/>
            <person name="Motooka D."/>
            <person name="Nabeya D."/>
            <person name="Jung N."/>
            <person name="Uechi K."/>
            <person name="Horii T."/>
            <person name="Iida T."/>
            <person name="Fujita J."/>
            <person name="Nakamura S."/>
        </authorList>
    </citation>
    <scope>NUCLEOTIDE SEQUENCE [LARGE SCALE GENOMIC DNA]</scope>
    <source>
        <strain evidence="1 4">JCM 18113</strain>
    </source>
</reference>
<organism evidence="2 3">
    <name type="scientific">Mycobacterium mantenii</name>
    <dbReference type="NCBI Taxonomy" id="560555"/>
    <lineage>
        <taxon>Bacteria</taxon>
        <taxon>Bacillati</taxon>
        <taxon>Actinomycetota</taxon>
        <taxon>Actinomycetes</taxon>
        <taxon>Mycobacteriales</taxon>
        <taxon>Mycobacteriaceae</taxon>
        <taxon>Mycobacterium</taxon>
        <taxon>Mycobacterium avium complex (MAC)</taxon>
    </lineage>
</organism>